<dbReference type="FunFam" id="3.30.2010.10:FF:000002">
    <property type="entry name" value="CAAX prenyl protease"/>
    <property type="match status" value="1"/>
</dbReference>
<feature type="binding site" evidence="12">
    <location>
        <position position="352"/>
    </location>
    <ligand>
        <name>Zn(2+)</name>
        <dbReference type="ChEBI" id="CHEBI:29105"/>
        <note>catalytic</note>
    </ligand>
</feature>
<evidence type="ECO:0000256" key="1">
    <source>
        <dbReference type="ARBA" id="ARBA00004477"/>
    </source>
</evidence>
<feature type="domain" description="Peptidase M48" evidence="15">
    <location>
        <begin position="204"/>
        <end position="407"/>
    </location>
</feature>
<dbReference type="OrthoDB" id="9781930at2"/>
<feature type="active site" description="Proton donor" evidence="11">
    <location>
        <position position="356"/>
    </location>
</feature>
<feature type="transmembrane region" description="Helical" evidence="14">
    <location>
        <begin position="6"/>
        <end position="25"/>
    </location>
</feature>
<keyword evidence="8 14" id="KW-1133">Transmembrane helix</keyword>
<feature type="domain" description="CAAX prenyl protease 1 N-terminal" evidence="16">
    <location>
        <begin position="26"/>
        <end position="200"/>
    </location>
</feature>
<proteinExistence type="inferred from homology"/>
<keyword evidence="9 13" id="KW-0482">Metalloprotease</keyword>
<dbReference type="AlphaFoldDB" id="A0A1M4ZSD9"/>
<evidence type="ECO:0000256" key="4">
    <source>
        <dbReference type="ARBA" id="ARBA00022723"/>
    </source>
</evidence>
<keyword evidence="6" id="KW-0256">Endoplasmic reticulum</keyword>
<keyword evidence="4 12" id="KW-0479">Metal-binding</keyword>
<evidence type="ECO:0000259" key="15">
    <source>
        <dbReference type="Pfam" id="PF01435"/>
    </source>
</evidence>
<name>A0A1M4ZSD9_9BACT</name>
<dbReference type="EMBL" id="FQUS01000006">
    <property type="protein sequence ID" value="SHF20928.1"/>
    <property type="molecule type" value="Genomic_DNA"/>
</dbReference>
<dbReference type="InterPro" id="IPR032456">
    <property type="entry name" value="Peptidase_M48_N"/>
</dbReference>
<keyword evidence="10 14" id="KW-0472">Membrane</keyword>
<accession>A0A1M4ZSD9</accession>
<comment type="similarity">
    <text evidence="13">Belongs to the peptidase M48 family.</text>
</comment>
<gene>
    <name evidence="17" type="ORF">SAMN05443144_106119</name>
</gene>
<evidence type="ECO:0000256" key="9">
    <source>
        <dbReference type="ARBA" id="ARBA00023049"/>
    </source>
</evidence>
<comment type="cofactor">
    <cofactor evidence="12 13">
        <name>Zn(2+)</name>
        <dbReference type="ChEBI" id="CHEBI:29105"/>
    </cofactor>
    <text evidence="12 13">Binds 1 zinc ion per subunit.</text>
</comment>
<feature type="transmembrane region" description="Helical" evidence="14">
    <location>
        <begin position="320"/>
        <end position="343"/>
    </location>
</feature>
<evidence type="ECO:0000256" key="6">
    <source>
        <dbReference type="ARBA" id="ARBA00022824"/>
    </source>
</evidence>
<evidence type="ECO:0000259" key="16">
    <source>
        <dbReference type="Pfam" id="PF16491"/>
    </source>
</evidence>
<dbReference type="GO" id="GO:0004222">
    <property type="term" value="F:metalloendopeptidase activity"/>
    <property type="evidence" value="ECO:0007669"/>
    <property type="project" value="InterPro"/>
</dbReference>
<keyword evidence="3 14" id="KW-0812">Transmembrane</keyword>
<dbReference type="InterPro" id="IPR027057">
    <property type="entry name" value="CAXX_Prtase_1"/>
</dbReference>
<evidence type="ECO:0000256" key="14">
    <source>
        <dbReference type="SAM" id="Phobius"/>
    </source>
</evidence>
<evidence type="ECO:0000313" key="17">
    <source>
        <dbReference type="EMBL" id="SHF20928.1"/>
    </source>
</evidence>
<feature type="transmembrane region" description="Helical" evidence="14">
    <location>
        <begin position="60"/>
        <end position="79"/>
    </location>
</feature>
<evidence type="ECO:0000256" key="12">
    <source>
        <dbReference type="PIRSR" id="PIRSR627057-2"/>
    </source>
</evidence>
<evidence type="ECO:0000313" key="18">
    <source>
        <dbReference type="Proteomes" id="UP000184041"/>
    </source>
</evidence>
<sequence length="413" mass="46887">MNIFAVIILATLAIDFVLNLVADYYNLRSLDEGLPGEFSDVYDEQTYEQSQAYTKERTKFGILTSVFNLALLLVFWFAGGFNWLDEIVRSWQLGVIWTGLAYIGLLILAKSILSLPFSIYSTFVIEEKYGFNKTTPGTFVLDLLKGLALGVVLGGPLLAGILAFFTFIDQYAWLYAWGAVTAFTLFVQFVAPTWIMPIFNDFEPLEEGDLRRKIRSYADKVNFAMEGVYVMDGSKRSSKSNAFFTGFGKNKRIALYDTLIDNHTEDELVAVLAHEIGHYKKKHIIKNMGISILQTGIMFFLLSVFLNSQGLYDAFYMEQMSVYAGLIFFGMLYAPIDMIVSVFMQVLSRKYEFEADAFASTTYRSEPMISALKKLSKDNLSNLTPHPFYVFLNYSHPPVLQRIKAIRTGDSYN</sequence>
<dbReference type="GO" id="GO:0046872">
    <property type="term" value="F:metal ion binding"/>
    <property type="evidence" value="ECO:0007669"/>
    <property type="project" value="UniProtKB-KW"/>
</dbReference>
<keyword evidence="18" id="KW-1185">Reference proteome</keyword>
<comment type="subcellular location">
    <subcellularLocation>
        <location evidence="1">Endoplasmic reticulum membrane</location>
        <topology evidence="1">Multi-pass membrane protein</topology>
    </subcellularLocation>
</comment>
<feature type="binding site" evidence="12">
    <location>
        <position position="274"/>
    </location>
    <ligand>
        <name>Zn(2+)</name>
        <dbReference type="ChEBI" id="CHEBI:29105"/>
        <note>catalytic</note>
    </ligand>
</feature>
<evidence type="ECO:0000256" key="5">
    <source>
        <dbReference type="ARBA" id="ARBA00022801"/>
    </source>
</evidence>
<evidence type="ECO:0000256" key="10">
    <source>
        <dbReference type="ARBA" id="ARBA00023136"/>
    </source>
</evidence>
<keyword evidence="7 12" id="KW-0862">Zinc</keyword>
<reference evidence="17 18" key="1">
    <citation type="submission" date="2016-11" db="EMBL/GenBank/DDBJ databases">
        <authorList>
            <person name="Jaros S."/>
            <person name="Januszkiewicz K."/>
            <person name="Wedrychowicz H."/>
        </authorList>
    </citation>
    <scope>NUCLEOTIDE SEQUENCE [LARGE SCALE GENOMIC DNA]</scope>
    <source>
        <strain evidence="17 18">DSM 21986</strain>
    </source>
</reference>
<evidence type="ECO:0000256" key="7">
    <source>
        <dbReference type="ARBA" id="ARBA00022833"/>
    </source>
</evidence>
<dbReference type="InterPro" id="IPR001915">
    <property type="entry name" value="Peptidase_M48"/>
</dbReference>
<dbReference type="CDD" id="cd07343">
    <property type="entry name" value="M48A_Zmpste24p_like"/>
    <property type="match status" value="1"/>
</dbReference>
<feature type="transmembrane region" description="Helical" evidence="14">
    <location>
        <begin position="99"/>
        <end position="125"/>
    </location>
</feature>
<feature type="transmembrane region" description="Helical" evidence="14">
    <location>
        <begin position="288"/>
        <end position="308"/>
    </location>
</feature>
<evidence type="ECO:0000256" key="3">
    <source>
        <dbReference type="ARBA" id="ARBA00022692"/>
    </source>
</evidence>
<evidence type="ECO:0000256" key="11">
    <source>
        <dbReference type="PIRSR" id="PIRSR627057-1"/>
    </source>
</evidence>
<organism evidence="17 18">
    <name type="scientific">Fodinibius roseus</name>
    <dbReference type="NCBI Taxonomy" id="1194090"/>
    <lineage>
        <taxon>Bacteria</taxon>
        <taxon>Pseudomonadati</taxon>
        <taxon>Balneolota</taxon>
        <taxon>Balneolia</taxon>
        <taxon>Balneolales</taxon>
        <taxon>Balneolaceae</taxon>
        <taxon>Fodinibius</taxon>
    </lineage>
</organism>
<keyword evidence="5 13" id="KW-0378">Hydrolase</keyword>
<dbReference type="PANTHER" id="PTHR10120">
    <property type="entry name" value="CAAX PRENYL PROTEASE 1"/>
    <property type="match status" value="1"/>
</dbReference>
<protein>
    <submittedName>
        <fullName evidence="17">STE24 endopeptidase</fullName>
    </submittedName>
</protein>
<dbReference type="RefSeq" id="WP_073061560.1">
    <property type="nucleotide sequence ID" value="NZ_FQUS01000006.1"/>
</dbReference>
<dbReference type="STRING" id="1194090.SAMN05443144_106119"/>
<dbReference type="Proteomes" id="UP000184041">
    <property type="component" value="Unassembled WGS sequence"/>
</dbReference>
<dbReference type="Gene3D" id="3.30.2010.10">
    <property type="entry name" value="Metalloproteases ('zincins'), catalytic domain"/>
    <property type="match status" value="1"/>
</dbReference>
<feature type="transmembrane region" description="Helical" evidence="14">
    <location>
        <begin position="146"/>
        <end position="168"/>
    </location>
</feature>
<evidence type="ECO:0000256" key="8">
    <source>
        <dbReference type="ARBA" id="ARBA00022989"/>
    </source>
</evidence>
<dbReference type="Pfam" id="PF01435">
    <property type="entry name" value="Peptidase_M48"/>
    <property type="match status" value="1"/>
</dbReference>
<evidence type="ECO:0000256" key="13">
    <source>
        <dbReference type="RuleBase" id="RU003983"/>
    </source>
</evidence>
<feature type="active site" evidence="11">
    <location>
        <position position="275"/>
    </location>
</feature>
<dbReference type="Pfam" id="PF16491">
    <property type="entry name" value="Peptidase_M48_N"/>
    <property type="match status" value="1"/>
</dbReference>
<feature type="transmembrane region" description="Helical" evidence="14">
    <location>
        <begin position="174"/>
        <end position="195"/>
    </location>
</feature>
<evidence type="ECO:0000256" key="2">
    <source>
        <dbReference type="ARBA" id="ARBA00022670"/>
    </source>
</evidence>
<feature type="binding site" evidence="12">
    <location>
        <position position="278"/>
    </location>
    <ligand>
        <name>Zn(2+)</name>
        <dbReference type="ChEBI" id="CHEBI:29105"/>
        <note>catalytic</note>
    </ligand>
</feature>
<dbReference type="GO" id="GO:0071586">
    <property type="term" value="P:CAAX-box protein processing"/>
    <property type="evidence" value="ECO:0007669"/>
    <property type="project" value="InterPro"/>
</dbReference>
<keyword evidence="2 13" id="KW-0645">Protease</keyword>